<evidence type="ECO:0000313" key="2">
    <source>
        <dbReference type="EMBL" id="MCX2939474.1"/>
    </source>
</evidence>
<feature type="transmembrane region" description="Helical" evidence="1">
    <location>
        <begin position="295"/>
        <end position="315"/>
    </location>
</feature>
<feature type="transmembrane region" description="Helical" evidence="1">
    <location>
        <begin position="81"/>
        <end position="100"/>
    </location>
</feature>
<dbReference type="RefSeq" id="WP_265999282.1">
    <property type="nucleotide sequence ID" value="NZ_JAPJDN010000024.1"/>
</dbReference>
<feature type="transmembrane region" description="Helical" evidence="1">
    <location>
        <begin position="106"/>
        <end position="125"/>
    </location>
</feature>
<feature type="transmembrane region" description="Helical" evidence="1">
    <location>
        <begin position="233"/>
        <end position="252"/>
    </location>
</feature>
<keyword evidence="1" id="KW-1133">Transmembrane helix</keyword>
<proteinExistence type="predicted"/>
<feature type="transmembrane region" description="Helical" evidence="1">
    <location>
        <begin position="321"/>
        <end position="346"/>
    </location>
</feature>
<evidence type="ECO:0000313" key="3">
    <source>
        <dbReference type="Proteomes" id="UP001300745"/>
    </source>
</evidence>
<dbReference type="SUPFAM" id="SSF103473">
    <property type="entry name" value="MFS general substrate transporter"/>
    <property type="match status" value="1"/>
</dbReference>
<protein>
    <submittedName>
        <fullName evidence="2">MFS transporter</fullName>
    </submittedName>
</protein>
<feature type="transmembrane region" description="Helical" evidence="1">
    <location>
        <begin position="181"/>
        <end position="199"/>
    </location>
</feature>
<dbReference type="Proteomes" id="UP001300745">
    <property type="component" value="Unassembled WGS sequence"/>
</dbReference>
<evidence type="ECO:0000256" key="1">
    <source>
        <dbReference type="SAM" id="Phobius"/>
    </source>
</evidence>
<comment type="caution">
    <text evidence="2">The sequence shown here is derived from an EMBL/GenBank/DDBJ whole genome shotgun (WGS) entry which is preliminary data.</text>
</comment>
<name>A0ABT3SK20_9MYCO</name>
<reference evidence="2 3" key="1">
    <citation type="submission" date="2022-11" db="EMBL/GenBank/DDBJ databases">
        <title>Mycobacterium sp. nov.</title>
        <authorList>
            <person name="Papic B."/>
            <person name="Spicic S."/>
            <person name="Duvnjak S."/>
        </authorList>
    </citation>
    <scope>NUCLEOTIDE SEQUENCE [LARGE SCALE GENOMIC DNA]</scope>
    <source>
        <strain evidence="2 3">CVI_P4</strain>
    </source>
</reference>
<dbReference type="InterPro" id="IPR036259">
    <property type="entry name" value="MFS_trans_sf"/>
</dbReference>
<dbReference type="Gene3D" id="1.20.1250.20">
    <property type="entry name" value="MFS general substrate transporter like domains"/>
    <property type="match status" value="1"/>
</dbReference>
<feature type="transmembrane region" description="Helical" evidence="1">
    <location>
        <begin position="47"/>
        <end position="69"/>
    </location>
</feature>
<feature type="transmembrane region" description="Helical" evidence="1">
    <location>
        <begin position="146"/>
        <end position="169"/>
    </location>
</feature>
<feature type="transmembrane region" description="Helical" evidence="1">
    <location>
        <begin position="386"/>
        <end position="408"/>
    </location>
</feature>
<organism evidence="2 3">
    <name type="scientific">Mycobacterium pinniadriaticum</name>
    <dbReference type="NCBI Taxonomy" id="2994102"/>
    <lineage>
        <taxon>Bacteria</taxon>
        <taxon>Bacillati</taxon>
        <taxon>Actinomycetota</taxon>
        <taxon>Actinomycetes</taxon>
        <taxon>Mycobacteriales</taxon>
        <taxon>Mycobacteriaceae</taxon>
        <taxon>Mycobacterium</taxon>
    </lineage>
</organism>
<keyword evidence="1" id="KW-0472">Membrane</keyword>
<feature type="transmembrane region" description="Helical" evidence="1">
    <location>
        <begin position="358"/>
        <end position="380"/>
    </location>
</feature>
<feature type="transmembrane region" description="Helical" evidence="1">
    <location>
        <begin position="264"/>
        <end position="283"/>
    </location>
</feature>
<keyword evidence="1" id="KW-0812">Transmembrane</keyword>
<gene>
    <name evidence="2" type="ORF">ORI27_22515</name>
</gene>
<accession>A0ABT3SK20</accession>
<keyword evidence="3" id="KW-1185">Reference proteome</keyword>
<sequence>MTGTSAEKGGGTGRYRVLLAQGTAYNTGLQLANVSVVLPFIAAEYNLLWVAGLLYAAYSVGIVLGNSLSPYVLHRAQHDKHVLIAGSTAIMAAFILVSGLSARSGYLVAGVFLTASLVVGTVSGISKVAFSEVVSSKLTETAGRDLVLAQGALGAVAAILTTLLLVPYLAQRDPQNSQLDLLWLGASCFIAAAVLAMFVGRVPTGVRHDVVTFGDTYREGWAAARSQSWFRHYAAIMVLFVPVSLGTSFYSVHASINHAGSAGSLHVLVISSSTGLVVGAVFWRMVSRLGVRAMLAISALLGATAALICVVIEYRREWNHVWIYAIVFVLAAVASQAVFTAGLAWVNAHATDRHRSTLIGFGALLIAIESSLLGTALGALAQRAAIIGPLLALLALNLAAAVAAVLLAPKRDRVHGQ</sequence>
<dbReference type="EMBL" id="JAPJDO010000024">
    <property type="protein sequence ID" value="MCX2939474.1"/>
    <property type="molecule type" value="Genomic_DNA"/>
</dbReference>